<accession>A0A0H2RLZ8</accession>
<feature type="region of interest" description="Disordered" evidence="1">
    <location>
        <begin position="636"/>
        <end position="672"/>
    </location>
</feature>
<dbReference type="AlphaFoldDB" id="A0A0H2RLZ8"/>
<feature type="compositionally biased region" description="Polar residues" evidence="1">
    <location>
        <begin position="595"/>
        <end position="605"/>
    </location>
</feature>
<feature type="region of interest" description="Disordered" evidence="1">
    <location>
        <begin position="583"/>
        <end position="608"/>
    </location>
</feature>
<dbReference type="OrthoDB" id="972532at2759"/>
<evidence type="ECO:0000313" key="4">
    <source>
        <dbReference type="Proteomes" id="UP000053477"/>
    </source>
</evidence>
<sequence length="672" mass="74341">MTREGDIPFKIVTSWESDFIHTITDAIMKYALEGPRHSDAVKGMSISESTDKLISETIRLDYALRTVGSGGPGMERANAFRNLLRVLRELIKNSNSKPSTKSNSTGVMLQVLRDLEETTEGLHTALADFIGITFNEKLMASLNRLRGTLKNHYDHCGPVCDPYTVAQLEKDLAESFISLQRDLEKFIDEDIRSIKSVQNNGVQGYVNLTVIATFLSGVTASVIQIVGPTTSGSSTLAIAVNVSLFSSLIFSTASAAQSLLAMIWMQSFVRLPEKSLPHVLYAWLHRGPLISLLVSGALFAVGLVIFVYSSKQDRVTSAITTTFATLQTLGILCLTVLFIRDRWKFRRQGGITGLKLTKFSILFNIIEGIERTYKRVFHPPLQERSFDHCTSSIHCHGESPMKENEIYFGPTYGSHPSPSSFRTQATPNHVQLDRFIPADVGQFIPNANVAHSPVMIPIQEQPGPNSGQEGRESPSRVGREPLDDTVVTPGRPKAEELTSENNGFTSTTQQKTLHSGYTPATLVWNSDNQRYELESSDLVGRRSDRSMASVSANELKHFGKQVPITHPTPVPQERRLQAEIGKPTAPPAFDYLPSDSASDQDTGRSNVVAEDRTLDQALRMAMAMAKLTGRNICNIPLSNLQKKKHRRGRRRRRSGPSENQIPEGVEDHDAAL</sequence>
<feature type="transmembrane region" description="Helical" evidence="2">
    <location>
        <begin position="286"/>
        <end position="309"/>
    </location>
</feature>
<gene>
    <name evidence="3" type="ORF">SCHPADRAFT_997701</name>
</gene>
<feature type="transmembrane region" description="Helical" evidence="2">
    <location>
        <begin position="238"/>
        <end position="265"/>
    </location>
</feature>
<keyword evidence="4" id="KW-1185">Reference proteome</keyword>
<proteinExistence type="predicted"/>
<organism evidence="3 4">
    <name type="scientific">Schizopora paradoxa</name>
    <dbReference type="NCBI Taxonomy" id="27342"/>
    <lineage>
        <taxon>Eukaryota</taxon>
        <taxon>Fungi</taxon>
        <taxon>Dikarya</taxon>
        <taxon>Basidiomycota</taxon>
        <taxon>Agaricomycotina</taxon>
        <taxon>Agaricomycetes</taxon>
        <taxon>Hymenochaetales</taxon>
        <taxon>Schizoporaceae</taxon>
        <taxon>Schizopora</taxon>
    </lineage>
</organism>
<dbReference type="STRING" id="27342.A0A0H2RLZ8"/>
<protein>
    <submittedName>
        <fullName evidence="3">Uncharacterized protein</fullName>
    </submittedName>
</protein>
<feature type="transmembrane region" description="Helical" evidence="2">
    <location>
        <begin position="205"/>
        <end position="226"/>
    </location>
</feature>
<dbReference type="EMBL" id="KQ085967">
    <property type="protein sequence ID" value="KLO12960.1"/>
    <property type="molecule type" value="Genomic_DNA"/>
</dbReference>
<feature type="compositionally biased region" description="Basic and acidic residues" evidence="1">
    <location>
        <begin position="469"/>
        <end position="482"/>
    </location>
</feature>
<dbReference type="InParanoid" id="A0A0H2RLZ8"/>
<evidence type="ECO:0000256" key="2">
    <source>
        <dbReference type="SAM" id="Phobius"/>
    </source>
</evidence>
<feature type="compositionally biased region" description="Basic residues" evidence="1">
    <location>
        <begin position="641"/>
        <end position="654"/>
    </location>
</feature>
<reference evidence="3 4" key="1">
    <citation type="submission" date="2015-04" db="EMBL/GenBank/DDBJ databases">
        <title>Complete genome sequence of Schizopora paradoxa KUC8140, a cosmopolitan wood degrader in East Asia.</title>
        <authorList>
            <consortium name="DOE Joint Genome Institute"/>
            <person name="Min B."/>
            <person name="Park H."/>
            <person name="Jang Y."/>
            <person name="Kim J.-J."/>
            <person name="Kim K.H."/>
            <person name="Pangilinan J."/>
            <person name="Lipzen A."/>
            <person name="Riley R."/>
            <person name="Grigoriev I.V."/>
            <person name="Spatafora J.W."/>
            <person name="Choi I.-G."/>
        </authorList>
    </citation>
    <scope>NUCLEOTIDE SEQUENCE [LARGE SCALE GENOMIC DNA]</scope>
    <source>
        <strain evidence="3 4">KUC8140</strain>
    </source>
</reference>
<feature type="transmembrane region" description="Helical" evidence="2">
    <location>
        <begin position="315"/>
        <end position="339"/>
    </location>
</feature>
<keyword evidence="2" id="KW-0812">Transmembrane</keyword>
<feature type="region of interest" description="Disordered" evidence="1">
    <location>
        <begin position="457"/>
        <end position="499"/>
    </location>
</feature>
<evidence type="ECO:0000313" key="3">
    <source>
        <dbReference type="EMBL" id="KLO12960.1"/>
    </source>
</evidence>
<evidence type="ECO:0000256" key="1">
    <source>
        <dbReference type="SAM" id="MobiDB-lite"/>
    </source>
</evidence>
<dbReference type="Proteomes" id="UP000053477">
    <property type="component" value="Unassembled WGS sequence"/>
</dbReference>
<name>A0A0H2RLZ8_9AGAM</name>
<keyword evidence="2" id="KW-0472">Membrane</keyword>
<keyword evidence="2" id="KW-1133">Transmembrane helix</keyword>